<accession>A0A0P6X6Y5</accession>
<dbReference type="GO" id="GO:0046872">
    <property type="term" value="F:metal ion binding"/>
    <property type="evidence" value="ECO:0007669"/>
    <property type="project" value="UniProtKB-KW"/>
</dbReference>
<keyword evidence="8" id="KW-0378">Hydrolase</keyword>
<keyword evidence="16" id="KW-1185">Reference proteome</keyword>
<dbReference type="GO" id="GO:0006508">
    <property type="term" value="P:proteolysis"/>
    <property type="evidence" value="ECO:0007669"/>
    <property type="project" value="UniProtKB-KW"/>
</dbReference>
<dbReference type="Pfam" id="PF02163">
    <property type="entry name" value="Peptidase_M50"/>
    <property type="match status" value="1"/>
</dbReference>
<evidence type="ECO:0000256" key="13">
    <source>
        <dbReference type="SAM" id="Phobius"/>
    </source>
</evidence>
<evidence type="ECO:0000256" key="10">
    <source>
        <dbReference type="ARBA" id="ARBA00022989"/>
    </source>
</evidence>
<dbReference type="GO" id="GO:0008237">
    <property type="term" value="F:metallopeptidase activity"/>
    <property type="evidence" value="ECO:0007669"/>
    <property type="project" value="UniProtKB-KW"/>
</dbReference>
<evidence type="ECO:0000256" key="11">
    <source>
        <dbReference type="ARBA" id="ARBA00023049"/>
    </source>
</evidence>
<sequence>MATILSRIVTLVIAFTVHEFSHAFVANAYGDDTPRLHGRLTLNPLAHLDVMGSMLLLVAGFGWAKPVPINPYVLKSRSRSSVMWVSLAGPISNLLLAFVAALPLRFRLVPYSPVQNILFPTPFYFLLEFIVINLSLAIFNVIPVSPLDGEKVLEYLLPSSALPSFERLRPYGPMILLVVVFALPYLGLDLISLIMTPIIRGLLQLFVG</sequence>
<feature type="transmembrane region" description="Helical" evidence="13">
    <location>
        <begin position="174"/>
        <end position="199"/>
    </location>
</feature>
<dbReference type="CDD" id="cd06158">
    <property type="entry name" value="S2P-M50_like_1"/>
    <property type="match status" value="1"/>
</dbReference>
<dbReference type="InterPro" id="IPR044537">
    <property type="entry name" value="Rip2-like"/>
</dbReference>
<evidence type="ECO:0000256" key="8">
    <source>
        <dbReference type="ARBA" id="ARBA00022801"/>
    </source>
</evidence>
<dbReference type="Proteomes" id="UP000050430">
    <property type="component" value="Unassembled WGS sequence"/>
</dbReference>
<dbReference type="PANTHER" id="PTHR35864:SF1">
    <property type="entry name" value="ZINC METALLOPROTEASE YWHC-RELATED"/>
    <property type="match status" value="1"/>
</dbReference>
<evidence type="ECO:0000256" key="4">
    <source>
        <dbReference type="ARBA" id="ARBA00022475"/>
    </source>
</evidence>
<evidence type="ECO:0000256" key="12">
    <source>
        <dbReference type="ARBA" id="ARBA00023136"/>
    </source>
</evidence>
<comment type="cofactor">
    <cofactor evidence="1">
        <name>Zn(2+)</name>
        <dbReference type="ChEBI" id="CHEBI:29105"/>
    </cofactor>
</comment>
<evidence type="ECO:0000313" key="15">
    <source>
        <dbReference type="EMBL" id="KPL70717.1"/>
    </source>
</evidence>
<comment type="caution">
    <text evidence="15">The sequence shown here is derived from an EMBL/GenBank/DDBJ whole genome shotgun (WGS) entry which is preliminary data.</text>
</comment>
<evidence type="ECO:0000256" key="1">
    <source>
        <dbReference type="ARBA" id="ARBA00001947"/>
    </source>
</evidence>
<keyword evidence="5" id="KW-0645">Protease</keyword>
<dbReference type="STRING" id="229920.ADM99_13755"/>
<evidence type="ECO:0000256" key="6">
    <source>
        <dbReference type="ARBA" id="ARBA00022692"/>
    </source>
</evidence>
<evidence type="ECO:0000256" key="2">
    <source>
        <dbReference type="ARBA" id="ARBA00004651"/>
    </source>
</evidence>
<evidence type="ECO:0000256" key="9">
    <source>
        <dbReference type="ARBA" id="ARBA00022833"/>
    </source>
</evidence>
<dbReference type="PANTHER" id="PTHR35864">
    <property type="entry name" value="ZINC METALLOPROTEASE MJ0611-RELATED"/>
    <property type="match status" value="1"/>
</dbReference>
<protein>
    <recommendedName>
        <fullName evidence="14">Peptidase M50 domain-containing protein</fullName>
    </recommendedName>
</protein>
<organism evidence="15 16">
    <name type="scientific">Leptolinea tardivitalis</name>
    <dbReference type="NCBI Taxonomy" id="229920"/>
    <lineage>
        <taxon>Bacteria</taxon>
        <taxon>Bacillati</taxon>
        <taxon>Chloroflexota</taxon>
        <taxon>Anaerolineae</taxon>
        <taxon>Anaerolineales</taxon>
        <taxon>Anaerolineaceae</taxon>
        <taxon>Leptolinea</taxon>
    </lineage>
</organism>
<keyword evidence="9" id="KW-0862">Zinc</keyword>
<proteinExistence type="inferred from homology"/>
<dbReference type="AlphaFoldDB" id="A0A0P6X6Y5"/>
<dbReference type="GO" id="GO:0005886">
    <property type="term" value="C:plasma membrane"/>
    <property type="evidence" value="ECO:0007669"/>
    <property type="project" value="UniProtKB-SubCell"/>
</dbReference>
<dbReference type="OrthoDB" id="9800627at2"/>
<feature type="transmembrane region" description="Helical" evidence="13">
    <location>
        <begin position="123"/>
        <end position="142"/>
    </location>
</feature>
<keyword evidence="4" id="KW-1003">Cell membrane</keyword>
<evidence type="ECO:0000313" key="16">
    <source>
        <dbReference type="Proteomes" id="UP000050430"/>
    </source>
</evidence>
<keyword evidence="10 13" id="KW-1133">Transmembrane helix</keyword>
<dbReference type="PATRIC" id="fig|229920.5.peg.91"/>
<keyword evidence="6 13" id="KW-0812">Transmembrane</keyword>
<feature type="domain" description="Peptidase M50" evidence="14">
    <location>
        <begin position="124"/>
        <end position="176"/>
    </location>
</feature>
<evidence type="ECO:0000259" key="14">
    <source>
        <dbReference type="Pfam" id="PF02163"/>
    </source>
</evidence>
<keyword evidence="12 13" id="KW-0472">Membrane</keyword>
<comment type="subcellular location">
    <subcellularLocation>
        <location evidence="2">Cell membrane</location>
        <topology evidence="2">Multi-pass membrane protein</topology>
    </subcellularLocation>
</comment>
<keyword evidence="11" id="KW-0482">Metalloprotease</keyword>
<gene>
    <name evidence="15" type="ORF">ADM99_13755</name>
</gene>
<feature type="transmembrane region" description="Helical" evidence="13">
    <location>
        <begin position="46"/>
        <end position="64"/>
    </location>
</feature>
<name>A0A0P6X6Y5_9CHLR</name>
<evidence type="ECO:0000256" key="3">
    <source>
        <dbReference type="ARBA" id="ARBA00007931"/>
    </source>
</evidence>
<reference evidence="15 16" key="1">
    <citation type="submission" date="2015-07" db="EMBL/GenBank/DDBJ databases">
        <title>Genome sequence of Leptolinea tardivitalis DSM 16556.</title>
        <authorList>
            <person name="Hemp J."/>
            <person name="Ward L.M."/>
            <person name="Pace L.A."/>
            <person name="Fischer W.W."/>
        </authorList>
    </citation>
    <scope>NUCLEOTIDE SEQUENCE [LARGE SCALE GENOMIC DNA]</scope>
    <source>
        <strain evidence="15 16">YMTK-2</strain>
    </source>
</reference>
<feature type="transmembrane region" description="Helical" evidence="13">
    <location>
        <begin position="84"/>
        <end position="103"/>
    </location>
</feature>
<evidence type="ECO:0000256" key="5">
    <source>
        <dbReference type="ARBA" id="ARBA00022670"/>
    </source>
</evidence>
<dbReference type="InterPro" id="IPR052348">
    <property type="entry name" value="Metallopeptidase_M50B"/>
</dbReference>
<dbReference type="EMBL" id="LGCK01000014">
    <property type="protein sequence ID" value="KPL70717.1"/>
    <property type="molecule type" value="Genomic_DNA"/>
</dbReference>
<keyword evidence="7" id="KW-0479">Metal-binding</keyword>
<evidence type="ECO:0000256" key="7">
    <source>
        <dbReference type="ARBA" id="ARBA00022723"/>
    </source>
</evidence>
<dbReference type="InterPro" id="IPR008915">
    <property type="entry name" value="Peptidase_M50"/>
</dbReference>
<comment type="similarity">
    <text evidence="3">Belongs to the peptidase M50B family.</text>
</comment>